<dbReference type="GO" id="GO:0005739">
    <property type="term" value="C:mitochondrion"/>
    <property type="evidence" value="ECO:0000318"/>
    <property type="project" value="GO_Central"/>
</dbReference>
<dbReference type="Pfam" id="PF04568">
    <property type="entry name" value="IATP"/>
    <property type="match status" value="1"/>
</dbReference>
<dbReference type="FunCoup" id="F7BE70">
    <property type="interactions" value="266"/>
</dbReference>
<dbReference type="AlphaFoldDB" id="F7BE70"/>
<evidence type="ECO:0000313" key="12">
    <source>
        <dbReference type="Proteomes" id="UP000002280"/>
    </source>
</evidence>
<reference evidence="11 12" key="1">
    <citation type="journal article" date="2007" name="Nature">
        <title>Genome of the marsupial Monodelphis domestica reveals innovation in non-coding sequences.</title>
        <authorList>
            <person name="Mikkelsen T.S."/>
            <person name="Wakefield M.J."/>
            <person name="Aken B."/>
            <person name="Amemiya C.T."/>
            <person name="Chang J.L."/>
            <person name="Duke S."/>
            <person name="Garber M."/>
            <person name="Gentles A.J."/>
            <person name="Goodstadt L."/>
            <person name="Heger A."/>
            <person name="Jurka J."/>
            <person name="Kamal M."/>
            <person name="Mauceli E."/>
            <person name="Searle S.M."/>
            <person name="Sharpe T."/>
            <person name="Baker M.L."/>
            <person name="Batzer M.A."/>
            <person name="Benos P.V."/>
            <person name="Belov K."/>
            <person name="Clamp M."/>
            <person name="Cook A."/>
            <person name="Cuff J."/>
            <person name="Das R."/>
            <person name="Davidow L."/>
            <person name="Deakin J.E."/>
            <person name="Fazzari M.J."/>
            <person name="Glass J.L."/>
            <person name="Grabherr M."/>
            <person name="Greally J.M."/>
            <person name="Gu W."/>
            <person name="Hore T.A."/>
            <person name="Huttley G.A."/>
            <person name="Kleber M."/>
            <person name="Jirtle R.L."/>
            <person name="Koina E."/>
            <person name="Lee J.T."/>
            <person name="Mahony S."/>
            <person name="Marra M.A."/>
            <person name="Miller R.D."/>
            <person name="Nicholls R.D."/>
            <person name="Oda M."/>
            <person name="Papenfuss A.T."/>
            <person name="Parra Z.E."/>
            <person name="Pollock D.D."/>
            <person name="Ray D.A."/>
            <person name="Schein J.E."/>
            <person name="Speed T.P."/>
            <person name="Thompson K."/>
            <person name="VandeBerg J.L."/>
            <person name="Wade C.M."/>
            <person name="Walker J.A."/>
            <person name="Waters P.D."/>
            <person name="Webber C."/>
            <person name="Weidman J.R."/>
            <person name="Xie X."/>
            <person name="Zody M.C."/>
            <person name="Baldwin J."/>
            <person name="Abdouelleil A."/>
            <person name="Abdulkadir J."/>
            <person name="Abebe A."/>
            <person name="Abera B."/>
            <person name="Abreu J."/>
            <person name="Acer S.C."/>
            <person name="Aftuck L."/>
            <person name="Alexander A."/>
            <person name="An P."/>
            <person name="Anderson E."/>
            <person name="Anderson S."/>
            <person name="Arachi H."/>
            <person name="Azer M."/>
            <person name="Bachantsang P."/>
            <person name="Barry A."/>
            <person name="Bayul T."/>
            <person name="Berlin A."/>
            <person name="Bessette D."/>
            <person name="Bloom T."/>
            <person name="Bloom T."/>
            <person name="Boguslavskiy L."/>
            <person name="Bonnet C."/>
            <person name="Boukhgalter B."/>
            <person name="Bourzgui I."/>
            <person name="Brown A."/>
            <person name="Cahill P."/>
            <person name="Channer S."/>
            <person name="Cheshatsang Y."/>
            <person name="Chuda L."/>
            <person name="Citroen M."/>
            <person name="Collymore A."/>
            <person name="Cooke P."/>
            <person name="Costello M."/>
            <person name="D'Aco K."/>
            <person name="Daza R."/>
            <person name="De Haan G."/>
            <person name="DeGray S."/>
            <person name="DeMaso C."/>
            <person name="Dhargay N."/>
            <person name="Dooley K."/>
            <person name="Dooley E."/>
            <person name="Doricent M."/>
            <person name="Dorje P."/>
            <person name="Dorjee K."/>
            <person name="Dupes A."/>
            <person name="Elong R."/>
            <person name="Falk J."/>
            <person name="Farina A."/>
            <person name="Faro S."/>
            <person name="Ferguson D."/>
            <person name="Fisher S."/>
            <person name="Foley C.D."/>
            <person name="Franke A."/>
            <person name="Friedrich D."/>
            <person name="Gadbois L."/>
            <person name="Gearin G."/>
            <person name="Gearin C.R."/>
            <person name="Giannoukos G."/>
            <person name="Goode T."/>
            <person name="Graham J."/>
            <person name="Grandbois E."/>
            <person name="Grewal S."/>
            <person name="Gyaltsen K."/>
            <person name="Hafez N."/>
            <person name="Hagos B."/>
            <person name="Hall J."/>
            <person name="Henson C."/>
            <person name="Hollinger A."/>
            <person name="Honan T."/>
            <person name="Huard M.D."/>
            <person name="Hughes L."/>
            <person name="Hurhula B."/>
            <person name="Husby M.E."/>
            <person name="Kamat A."/>
            <person name="Kanga B."/>
            <person name="Kashin S."/>
            <person name="Khazanovich D."/>
            <person name="Kisner P."/>
            <person name="Lance K."/>
            <person name="Lara M."/>
            <person name="Lee W."/>
            <person name="Lennon N."/>
            <person name="Letendre F."/>
            <person name="LeVine R."/>
            <person name="Lipovsky A."/>
            <person name="Liu X."/>
            <person name="Liu J."/>
            <person name="Liu S."/>
            <person name="Lokyitsang T."/>
            <person name="Lokyitsang Y."/>
            <person name="Lubonja R."/>
            <person name="Lui A."/>
            <person name="MacDonald P."/>
            <person name="Magnisalis V."/>
            <person name="Maru K."/>
            <person name="Matthews C."/>
            <person name="McCusker W."/>
            <person name="McDonough S."/>
            <person name="Mehta T."/>
            <person name="Meldrim J."/>
            <person name="Meneus L."/>
            <person name="Mihai O."/>
            <person name="Mihalev A."/>
            <person name="Mihova T."/>
            <person name="Mittelman R."/>
            <person name="Mlenga V."/>
            <person name="Montmayeur A."/>
            <person name="Mulrain L."/>
            <person name="Navidi A."/>
            <person name="Naylor J."/>
            <person name="Negash T."/>
            <person name="Nguyen T."/>
            <person name="Nguyen N."/>
            <person name="Nicol R."/>
            <person name="Norbu C."/>
            <person name="Norbu N."/>
            <person name="Novod N."/>
            <person name="O'Neill B."/>
            <person name="Osman S."/>
            <person name="Markiewicz E."/>
            <person name="Oyono O.L."/>
            <person name="Patti C."/>
            <person name="Phunkhang P."/>
            <person name="Pierre F."/>
            <person name="Priest M."/>
            <person name="Raghuraman S."/>
            <person name="Rege F."/>
            <person name="Reyes R."/>
            <person name="Rise C."/>
            <person name="Rogov P."/>
            <person name="Ross K."/>
            <person name="Ryan E."/>
            <person name="Settipalli S."/>
            <person name="Shea T."/>
            <person name="Sherpa N."/>
            <person name="Shi L."/>
            <person name="Shih D."/>
            <person name="Sparrow T."/>
            <person name="Spaulding J."/>
            <person name="Stalker J."/>
            <person name="Stange-Thomann N."/>
            <person name="Stavropoulos S."/>
            <person name="Stone C."/>
            <person name="Strader C."/>
            <person name="Tesfaye S."/>
            <person name="Thomson T."/>
            <person name="Thoulutsang Y."/>
            <person name="Thoulutsang D."/>
            <person name="Topham K."/>
            <person name="Topping I."/>
            <person name="Tsamla T."/>
            <person name="Vassiliev H."/>
            <person name="Vo A."/>
            <person name="Wangchuk T."/>
            <person name="Wangdi T."/>
            <person name="Weiand M."/>
            <person name="Wilkinson J."/>
            <person name="Wilson A."/>
            <person name="Yadav S."/>
            <person name="Young G."/>
            <person name="Yu Q."/>
            <person name="Zembek L."/>
            <person name="Zhong D."/>
            <person name="Zimmer A."/>
            <person name="Zwirko Z."/>
            <person name="Jaffe D.B."/>
            <person name="Alvarez P."/>
            <person name="Brockman W."/>
            <person name="Butler J."/>
            <person name="Chin C."/>
            <person name="Gnerre S."/>
            <person name="MacCallum I."/>
            <person name="Graves J.A."/>
            <person name="Ponting C.P."/>
            <person name="Breen M."/>
            <person name="Samollow P.B."/>
            <person name="Lander E.S."/>
            <person name="Lindblad-Toh K."/>
        </authorList>
    </citation>
    <scope>NUCLEOTIDE SEQUENCE [LARGE SCALE GENOMIC DNA]</scope>
</reference>
<dbReference type="PANTHER" id="PTHR48417:SF1">
    <property type="entry name" value="ATP SYNTHASE F1 SUBUNIT EPSILON"/>
    <property type="match status" value="1"/>
</dbReference>
<dbReference type="Bgee" id="ENSMODG00000010826">
    <property type="expression patterns" value="Expressed in heart and 17 other cell types or tissues"/>
</dbReference>
<comment type="subunit">
    <text evidence="7 9">Homodimer; represents the active form and is present at a pH value below 6.5. Homotetramer; represents the inactive form and is present at a pH value above 7.0.</text>
</comment>
<dbReference type="PANTHER" id="PTHR48417">
    <property type="entry name" value="ATP SYNTHASE F1 SUBUNIT EPSILON"/>
    <property type="match status" value="1"/>
</dbReference>
<dbReference type="Proteomes" id="UP000002280">
    <property type="component" value="Chromosome 4"/>
</dbReference>
<evidence type="ECO:0000256" key="4">
    <source>
        <dbReference type="ARBA" id="ARBA00022946"/>
    </source>
</evidence>
<feature type="coiled-coil region" evidence="10">
    <location>
        <begin position="147"/>
        <end position="181"/>
    </location>
</feature>
<evidence type="ECO:0000256" key="2">
    <source>
        <dbReference type="ARBA" id="ARBA00010901"/>
    </source>
</evidence>
<keyword evidence="12" id="KW-1185">Reference proteome</keyword>
<keyword evidence="6 9" id="KW-0496">Mitochondrion</keyword>
<reference evidence="11" key="2">
    <citation type="submission" date="2025-08" db="UniProtKB">
        <authorList>
            <consortium name="Ensembl"/>
        </authorList>
    </citation>
    <scope>IDENTIFICATION</scope>
</reference>
<dbReference type="FunFam" id="1.20.5.500:FF:000004">
    <property type="entry name" value="ATPase inhibitor A, mitochondrial"/>
    <property type="match status" value="1"/>
</dbReference>
<comment type="similarity">
    <text evidence="2 9">Belongs to the ATPase inhibitor family.</text>
</comment>
<evidence type="ECO:0000256" key="1">
    <source>
        <dbReference type="ARBA" id="ARBA00004173"/>
    </source>
</evidence>
<organism evidence="11 12">
    <name type="scientific">Monodelphis domestica</name>
    <name type="common">Gray short-tailed opossum</name>
    <dbReference type="NCBI Taxonomy" id="13616"/>
    <lineage>
        <taxon>Eukaryota</taxon>
        <taxon>Metazoa</taxon>
        <taxon>Chordata</taxon>
        <taxon>Craniata</taxon>
        <taxon>Vertebrata</taxon>
        <taxon>Euteleostomi</taxon>
        <taxon>Mammalia</taxon>
        <taxon>Metatheria</taxon>
        <taxon>Didelphimorphia</taxon>
        <taxon>Didelphidae</taxon>
        <taxon>Monodelphis</taxon>
    </lineage>
</organism>
<dbReference type="FunFam" id="1.20.5.500:FF:000003">
    <property type="entry name" value="ATPase inhibitor B, mitochondrial"/>
    <property type="match status" value="1"/>
</dbReference>
<accession>F7BE70</accession>
<dbReference type="GO" id="GO:0051117">
    <property type="term" value="F:ATPase binding"/>
    <property type="evidence" value="ECO:0000318"/>
    <property type="project" value="GO_Central"/>
</dbReference>
<dbReference type="GO" id="GO:0030218">
    <property type="term" value="P:erythrocyte differentiation"/>
    <property type="evidence" value="ECO:0000318"/>
    <property type="project" value="GO_Central"/>
</dbReference>
<evidence type="ECO:0000256" key="10">
    <source>
        <dbReference type="SAM" id="Coils"/>
    </source>
</evidence>
<dbReference type="Ensembl" id="ENSMODT00000013811.3">
    <property type="protein sequence ID" value="ENSMODP00000013562.3"/>
    <property type="gene ID" value="ENSMODG00000010826.3"/>
</dbReference>
<keyword evidence="4" id="KW-0809">Transit peptide</keyword>
<keyword evidence="5 10" id="KW-0175">Coiled coil</keyword>
<evidence type="ECO:0000256" key="9">
    <source>
        <dbReference type="RuleBase" id="RU368087"/>
    </source>
</evidence>
<comment type="subcellular location">
    <subcellularLocation>
        <location evidence="1 9">Mitochondrion</location>
    </subcellularLocation>
</comment>
<dbReference type="SUPFAM" id="SSF64602">
    <property type="entry name" value="F1 ATPase inhibitor, IF1, C-terminal domain"/>
    <property type="match status" value="1"/>
</dbReference>
<proteinExistence type="inferred from homology"/>
<evidence type="ECO:0000256" key="3">
    <source>
        <dbReference type="ARBA" id="ARBA00019626"/>
    </source>
</evidence>
<evidence type="ECO:0000256" key="5">
    <source>
        <dbReference type="ARBA" id="ARBA00023054"/>
    </source>
</evidence>
<dbReference type="GeneTree" id="ENSGT00390000006264"/>
<dbReference type="GO" id="GO:0005737">
    <property type="term" value="C:cytoplasm"/>
    <property type="evidence" value="ECO:0000318"/>
    <property type="project" value="GO_Central"/>
</dbReference>
<evidence type="ECO:0000256" key="6">
    <source>
        <dbReference type="ARBA" id="ARBA00023128"/>
    </source>
</evidence>
<reference evidence="11" key="3">
    <citation type="submission" date="2025-09" db="UniProtKB">
        <authorList>
            <consortium name="Ensembl"/>
        </authorList>
    </citation>
    <scope>IDENTIFICATION</scope>
</reference>
<comment type="function">
    <text evidence="8">Endogenous F(1)F(o)-ATPase inhibitor limiting ATP depletion when the mitochondrial membrane potential falls below a threshold and the F(1)F(o)-ATP synthase starts hydrolyzing ATP to pump protons out of the mitochondrial matrix. Required to avoid the consumption of cellular ATP when the F(1)F(o)-ATP synthase enzyme acts as an ATP hydrolase. Indirectly acts as a regulator of heme synthesis in erythroid tissues: regulates heme synthesis by modulating the mitochondrial pH and redox potential, allowing FECH to efficiently catalyze the incorporation of iron into protoporphyrin IX to produce heme.</text>
</comment>
<dbReference type="GO" id="GO:0042030">
    <property type="term" value="F:ATPase inhibitor activity"/>
    <property type="evidence" value="ECO:0000318"/>
    <property type="project" value="GO_Central"/>
</dbReference>
<sequence length="182" mass="20389">MVIGRSFAPPLIRNRCYSPNTYLSRSRFAAPLRIPASATWDWLQLSVVNALGLASAKILGKEAAGLETGAVRMACTVATAARLGLGLWGARTMQARSYNLDSRQFSTLGGEGGGSIRDAGGAFSRREKAEEERYFREKNKEQLAALRKYHQEEISHHEKEIQRLQKEIERHKGKIKHLKHDD</sequence>
<dbReference type="HOGENOM" id="CLU_147479_0_0_1"/>
<evidence type="ECO:0000256" key="8">
    <source>
        <dbReference type="ARBA" id="ARBA00046200"/>
    </source>
</evidence>
<dbReference type="InParanoid" id="F7BE70"/>
<evidence type="ECO:0000256" key="7">
    <source>
        <dbReference type="ARBA" id="ARBA00026043"/>
    </source>
</evidence>
<comment type="domain">
    <text evidence="9">Forms an alpha-helical dimer with monomers associated via an antiparallel alpha-helical coiled coil, leaving each N-terminal inhibitory region accessible for interaction with an F1 catalytic domain. The inhibitory N-terminal region binds the alpha(ADP-bound)-beta(ADP-bound) (ATP5F1A-ATP5F1B) interface of F1-ATPase, and also contact the central gamma subunit (ATP5F1C). This dimeric state is favored by pH values below 7.0, and at higher values the dimers associate to form inactive homotetramer, where the inhibitory region is occluded, masking its inhibitory activity.</text>
</comment>
<dbReference type="GO" id="GO:0006783">
    <property type="term" value="P:heme biosynthetic process"/>
    <property type="evidence" value="ECO:0000318"/>
    <property type="project" value="GO_Central"/>
</dbReference>
<dbReference type="eggNOG" id="ENOG502S4JP">
    <property type="taxonomic scope" value="Eukaryota"/>
</dbReference>
<evidence type="ECO:0000313" key="11">
    <source>
        <dbReference type="Ensembl" id="ENSMODP00000013562.3"/>
    </source>
</evidence>
<name>F7BE70_MONDO</name>
<dbReference type="Gene3D" id="1.20.5.500">
    <property type="entry name" value="Single helix bin"/>
    <property type="match status" value="2"/>
</dbReference>
<dbReference type="InterPro" id="IPR007648">
    <property type="entry name" value="ATPase_inhibitor_mt"/>
</dbReference>
<protein>
    <recommendedName>
        <fullName evidence="3 9">ATPase inhibitor, mitochondrial</fullName>
    </recommendedName>
    <alternativeName>
        <fullName evidence="9">ATP synthase F1 subunit epsilon</fullName>
    </alternativeName>
</protein>